<keyword evidence="7" id="KW-1185">Reference proteome</keyword>
<comment type="subcellular location">
    <subcellularLocation>
        <location evidence="1">Membrane</location>
        <topology evidence="1">Multi-pass membrane protein</topology>
    </subcellularLocation>
</comment>
<proteinExistence type="predicted"/>
<dbReference type="EMBL" id="CP079216">
    <property type="protein sequence ID" value="QXT61892.1"/>
    <property type="molecule type" value="Genomic_DNA"/>
</dbReference>
<evidence type="ECO:0000256" key="4">
    <source>
        <dbReference type="ARBA" id="ARBA00023136"/>
    </source>
</evidence>
<keyword evidence="4 5" id="KW-0472">Membrane</keyword>
<evidence type="ECO:0000256" key="5">
    <source>
        <dbReference type="SAM" id="Phobius"/>
    </source>
</evidence>
<feature type="transmembrane region" description="Helical" evidence="5">
    <location>
        <begin position="91"/>
        <end position="117"/>
    </location>
</feature>
<keyword evidence="3 5" id="KW-1133">Transmembrane helix</keyword>
<organism evidence="6 7">
    <name type="scientific">Tessaracoccus palaemonis</name>
    <dbReference type="NCBI Taxonomy" id="2829499"/>
    <lineage>
        <taxon>Bacteria</taxon>
        <taxon>Bacillati</taxon>
        <taxon>Actinomycetota</taxon>
        <taxon>Actinomycetes</taxon>
        <taxon>Propionibacteriales</taxon>
        <taxon>Propionibacteriaceae</taxon>
        <taxon>Tessaracoccus</taxon>
    </lineage>
</organism>
<evidence type="ECO:0000256" key="2">
    <source>
        <dbReference type="ARBA" id="ARBA00022692"/>
    </source>
</evidence>
<dbReference type="InterPro" id="IPR006603">
    <property type="entry name" value="PQ-loop_rpt"/>
</dbReference>
<dbReference type="Pfam" id="PF04193">
    <property type="entry name" value="PQ-loop"/>
    <property type="match status" value="1"/>
</dbReference>
<reference evidence="6 7" key="1">
    <citation type="submission" date="2021-07" db="EMBL/GenBank/DDBJ databases">
        <title>complete genome sequencing of Tessaracoccus sp.J1M15.</title>
        <authorList>
            <person name="Bae J.-W."/>
            <person name="Kim D.-y."/>
        </authorList>
    </citation>
    <scope>NUCLEOTIDE SEQUENCE [LARGE SCALE GENOMIC DNA]</scope>
    <source>
        <strain evidence="6 7">J1M15</strain>
    </source>
</reference>
<name>A0ABX8SHD7_9ACTN</name>
<evidence type="ECO:0000313" key="7">
    <source>
        <dbReference type="Proteomes" id="UP000824504"/>
    </source>
</evidence>
<protein>
    <recommendedName>
        <fullName evidence="8">PQ-loop repeat-containing protein</fullName>
    </recommendedName>
</protein>
<feature type="transmembrane region" description="Helical" evidence="5">
    <location>
        <begin position="37"/>
        <end position="55"/>
    </location>
</feature>
<dbReference type="Proteomes" id="UP000824504">
    <property type="component" value="Chromosome"/>
</dbReference>
<feature type="transmembrane region" description="Helical" evidence="5">
    <location>
        <begin position="137"/>
        <end position="158"/>
    </location>
</feature>
<accession>A0ABX8SHD7</accession>
<dbReference type="RefSeq" id="WP_219080260.1">
    <property type="nucleotide sequence ID" value="NZ_CP079216.1"/>
</dbReference>
<feature type="transmembrane region" description="Helical" evidence="5">
    <location>
        <begin position="165"/>
        <end position="187"/>
    </location>
</feature>
<evidence type="ECO:0000256" key="1">
    <source>
        <dbReference type="ARBA" id="ARBA00004141"/>
    </source>
</evidence>
<sequence>MIEVFGWVAAVIGIVSNIPQLVRILRARTSAGVSLRLWQLTVATASAWCVHGYLVQQQQMQWPNMLMAAAGLVIVIFILRDRGQKLLPALVLPITMALLLSFTNIVFGALAFGIVVALPQLVGQGAQLRELITAPDLTGVSGVFLVIFLVVQSMWFSFGIMTTDWALITCAGAMVVICVANLCVYLVRTARARARIRAVDVSPAR</sequence>
<evidence type="ECO:0000313" key="6">
    <source>
        <dbReference type="EMBL" id="QXT61892.1"/>
    </source>
</evidence>
<gene>
    <name evidence="6" type="ORF">KDB89_08830</name>
</gene>
<evidence type="ECO:0008006" key="8">
    <source>
        <dbReference type="Google" id="ProtNLM"/>
    </source>
</evidence>
<keyword evidence="2 5" id="KW-0812">Transmembrane</keyword>
<feature type="transmembrane region" description="Helical" evidence="5">
    <location>
        <begin position="61"/>
        <end position="79"/>
    </location>
</feature>
<feature type="transmembrane region" description="Helical" evidence="5">
    <location>
        <begin position="6"/>
        <end position="25"/>
    </location>
</feature>
<evidence type="ECO:0000256" key="3">
    <source>
        <dbReference type="ARBA" id="ARBA00022989"/>
    </source>
</evidence>